<proteinExistence type="predicted"/>
<keyword evidence="3" id="KW-1185">Reference proteome</keyword>
<feature type="region of interest" description="Disordered" evidence="1">
    <location>
        <begin position="227"/>
        <end position="292"/>
    </location>
</feature>
<feature type="region of interest" description="Disordered" evidence="1">
    <location>
        <begin position="155"/>
        <end position="174"/>
    </location>
</feature>
<evidence type="ECO:0000313" key="2">
    <source>
        <dbReference type="EMBL" id="KAJ7751615.1"/>
    </source>
</evidence>
<accession>A0AAD7IZ14</accession>
<feature type="compositionally biased region" description="Basic residues" evidence="1">
    <location>
        <begin position="158"/>
        <end position="171"/>
    </location>
</feature>
<protein>
    <submittedName>
        <fullName evidence="2">Uncharacterized protein</fullName>
    </submittedName>
</protein>
<reference evidence="2" key="1">
    <citation type="submission" date="2023-03" db="EMBL/GenBank/DDBJ databases">
        <title>Massive genome expansion in bonnet fungi (Mycena s.s.) driven by repeated elements and novel gene families across ecological guilds.</title>
        <authorList>
            <consortium name="Lawrence Berkeley National Laboratory"/>
            <person name="Harder C.B."/>
            <person name="Miyauchi S."/>
            <person name="Viragh M."/>
            <person name="Kuo A."/>
            <person name="Thoen E."/>
            <person name="Andreopoulos B."/>
            <person name="Lu D."/>
            <person name="Skrede I."/>
            <person name="Drula E."/>
            <person name="Henrissat B."/>
            <person name="Morin E."/>
            <person name="Kohler A."/>
            <person name="Barry K."/>
            <person name="LaButti K."/>
            <person name="Morin E."/>
            <person name="Salamov A."/>
            <person name="Lipzen A."/>
            <person name="Mereny Z."/>
            <person name="Hegedus B."/>
            <person name="Baldrian P."/>
            <person name="Stursova M."/>
            <person name="Weitz H."/>
            <person name="Taylor A."/>
            <person name="Grigoriev I.V."/>
            <person name="Nagy L.G."/>
            <person name="Martin F."/>
            <person name="Kauserud H."/>
        </authorList>
    </citation>
    <scope>NUCLEOTIDE SEQUENCE</scope>
    <source>
        <strain evidence="2">CBHHK182m</strain>
    </source>
</reference>
<comment type="caution">
    <text evidence="2">The sequence shown here is derived from an EMBL/GenBank/DDBJ whole genome shotgun (WGS) entry which is preliminary data.</text>
</comment>
<sequence length="292" mass="32756">MTRPRVRVGNQAPSHISERKIAISTLRAHEGLPFRSRLLPDPSAERLRTLYLSVEKKLSNAPPSNAIKGKLVETPPAPQIPSTAAFSKLSRPTARAYRWKEGEGTAGRRKELVELHCRPPNAHEHEYEAPILDGRTGMRMSAAHSPPILAPSRSFHQGNHRHRSLPPHRPHPGNAHYRPSCPHMAHKDAEEHEPIQRPDGRDAHAHYPFHPTNPTTAAAAPQKTMGMRIPNSKRGCDTRKSTRAHATPSTCTPMAKPVFARRPPSLPSFLPTLRAASDEIPESKRRRRRRRR</sequence>
<organism evidence="2 3">
    <name type="scientific">Mycena metata</name>
    <dbReference type="NCBI Taxonomy" id="1033252"/>
    <lineage>
        <taxon>Eukaryota</taxon>
        <taxon>Fungi</taxon>
        <taxon>Dikarya</taxon>
        <taxon>Basidiomycota</taxon>
        <taxon>Agaricomycotina</taxon>
        <taxon>Agaricomycetes</taxon>
        <taxon>Agaricomycetidae</taxon>
        <taxon>Agaricales</taxon>
        <taxon>Marasmiineae</taxon>
        <taxon>Mycenaceae</taxon>
        <taxon>Mycena</taxon>
    </lineage>
</organism>
<dbReference type="EMBL" id="JARKIB010000061">
    <property type="protein sequence ID" value="KAJ7751615.1"/>
    <property type="molecule type" value="Genomic_DNA"/>
</dbReference>
<gene>
    <name evidence="2" type="ORF">B0H16DRAFT_1723970</name>
</gene>
<dbReference type="AlphaFoldDB" id="A0AAD7IZ14"/>
<name>A0AAD7IZ14_9AGAR</name>
<evidence type="ECO:0000256" key="1">
    <source>
        <dbReference type="SAM" id="MobiDB-lite"/>
    </source>
</evidence>
<dbReference type="Proteomes" id="UP001215598">
    <property type="component" value="Unassembled WGS sequence"/>
</dbReference>
<evidence type="ECO:0000313" key="3">
    <source>
        <dbReference type="Proteomes" id="UP001215598"/>
    </source>
</evidence>